<dbReference type="SMART" id="SM00086">
    <property type="entry name" value="PAC"/>
    <property type="match status" value="1"/>
</dbReference>
<dbReference type="SUPFAM" id="SSF55874">
    <property type="entry name" value="ATPase domain of HSP90 chaperone/DNA topoisomerase II/histidine kinase"/>
    <property type="match status" value="1"/>
</dbReference>
<evidence type="ECO:0000313" key="13">
    <source>
        <dbReference type="EMBL" id="MBD2778463.1"/>
    </source>
</evidence>
<dbReference type="InterPro" id="IPR003661">
    <property type="entry name" value="HisK_dim/P_dom"/>
</dbReference>
<evidence type="ECO:0000259" key="12">
    <source>
        <dbReference type="PROSITE" id="PS50113"/>
    </source>
</evidence>
<dbReference type="InterPro" id="IPR000014">
    <property type="entry name" value="PAS"/>
</dbReference>
<comment type="caution">
    <text evidence="13">The sequence shown here is derived from an EMBL/GenBank/DDBJ whole genome shotgun (WGS) entry which is preliminary data.</text>
</comment>
<dbReference type="CDD" id="cd00130">
    <property type="entry name" value="PAS"/>
    <property type="match status" value="1"/>
</dbReference>
<dbReference type="NCBIfam" id="TIGR00229">
    <property type="entry name" value="sensory_box"/>
    <property type="match status" value="1"/>
</dbReference>
<dbReference type="InterPro" id="IPR036890">
    <property type="entry name" value="HATPase_C_sf"/>
</dbReference>
<evidence type="ECO:0000256" key="9">
    <source>
        <dbReference type="SAM" id="Coils"/>
    </source>
</evidence>
<protein>
    <recommendedName>
        <fullName evidence="7">Circadian input-output histidine kinase CikA</fullName>
        <ecNumber evidence="3">2.7.13.3</ecNumber>
    </recommendedName>
</protein>
<dbReference type="SMART" id="SM00091">
    <property type="entry name" value="PAS"/>
    <property type="match status" value="1"/>
</dbReference>
<dbReference type="InterPro" id="IPR011006">
    <property type="entry name" value="CheY-like_superfamily"/>
</dbReference>
<dbReference type="GO" id="GO:0000155">
    <property type="term" value="F:phosphorelay sensor kinase activity"/>
    <property type="evidence" value="ECO:0007669"/>
    <property type="project" value="InterPro"/>
</dbReference>
<gene>
    <name evidence="13" type="ORF">ICL16_42080</name>
</gene>
<dbReference type="InterPro" id="IPR035965">
    <property type="entry name" value="PAS-like_dom_sf"/>
</dbReference>
<dbReference type="Gene3D" id="3.30.565.10">
    <property type="entry name" value="Histidine kinase-like ATPase, C-terminal domain"/>
    <property type="match status" value="1"/>
</dbReference>
<comment type="catalytic activity">
    <reaction evidence="1">
        <text>ATP + protein L-histidine = ADP + protein N-phospho-L-histidine.</text>
        <dbReference type="EC" id="2.7.13.3"/>
    </reaction>
</comment>
<dbReference type="SUPFAM" id="SSF55785">
    <property type="entry name" value="PYP-like sensor domain (PAS domain)"/>
    <property type="match status" value="1"/>
</dbReference>
<evidence type="ECO:0000256" key="1">
    <source>
        <dbReference type="ARBA" id="ARBA00000085"/>
    </source>
</evidence>
<dbReference type="FunFam" id="3.30.565.10:FF:000010">
    <property type="entry name" value="Sensor histidine kinase RcsC"/>
    <property type="match status" value="1"/>
</dbReference>
<keyword evidence="9" id="KW-0175">Coiled coil</keyword>
<dbReference type="Pfam" id="PF00512">
    <property type="entry name" value="HisKA"/>
    <property type="match status" value="1"/>
</dbReference>
<dbReference type="Gene3D" id="1.10.287.130">
    <property type="match status" value="1"/>
</dbReference>
<proteinExistence type="inferred from homology"/>
<dbReference type="InterPro" id="IPR004358">
    <property type="entry name" value="Sig_transdc_His_kin-like_C"/>
</dbReference>
<sequence length="591" mass="66041">MNLKNFAQTIEALRERFASGQKRTEESPLVQQLLTEAFSKLSIALEELEIAQEELAIQNEELVELNQELTIQNQELDIARQIALAEHQRYQDLFEQAPDGYLVTDTQGKIQQANRAAATLLNTYHLVERSLLAFVVEKERLAFETELTQPRTGDWIREWDVRLQPHNRKPIDVAVTVAAVRDGEGKLFGLRWLLRDITERKLAEVEKQRLYRKAQEANRVKDEFLAIVSHELRTPLNSILGWTRMLRNQNLNAVTAAKALETIERNAKLQGKLIDDILDISRIVQGQIHLNMCPLDLIPVISAVIENIHPIAQTKAIEVKCIIDPMKGQVMADAERLQQIVWNLLLNAVKFTPTGGYVEVRLEQIDLTAQITISDTGKGISPEFLPYVFEPFRQADATTTRSHDGLGLGLSIVQHLVEMHNGKVSAASAGVGLGATFTVELPMIDSPQQQAISNREVSFSNHQVLNGLQILVVDDNIDTCELITFILEECGAQVTAVLSVSEAIDVLSRFKPDVLISDIGMPVQDGYSLIDFVKRMEAERKWIIPAVALTAFATDEEVSRAIAAGFQMHVPKPVEPSDLVTVVANLAKRKG</sequence>
<dbReference type="RefSeq" id="WP_190838152.1">
    <property type="nucleotide sequence ID" value="NZ_CAWPPI010000126.1"/>
</dbReference>
<dbReference type="CDD" id="cd00082">
    <property type="entry name" value="HisKA"/>
    <property type="match status" value="1"/>
</dbReference>
<dbReference type="SUPFAM" id="SSF52172">
    <property type="entry name" value="CheY-like"/>
    <property type="match status" value="1"/>
</dbReference>
<dbReference type="EC" id="2.7.13.3" evidence="3"/>
<feature type="coiled-coil region" evidence="9">
    <location>
        <begin position="34"/>
        <end position="82"/>
    </location>
</feature>
<evidence type="ECO:0000256" key="6">
    <source>
        <dbReference type="ARBA" id="ARBA00023012"/>
    </source>
</evidence>
<dbReference type="PANTHER" id="PTHR43547:SF2">
    <property type="entry name" value="HYBRID SIGNAL TRANSDUCTION HISTIDINE KINASE C"/>
    <property type="match status" value="1"/>
</dbReference>
<dbReference type="InterPro" id="IPR005467">
    <property type="entry name" value="His_kinase_dom"/>
</dbReference>
<evidence type="ECO:0000313" key="14">
    <source>
        <dbReference type="Proteomes" id="UP000629098"/>
    </source>
</evidence>
<evidence type="ECO:0000256" key="3">
    <source>
        <dbReference type="ARBA" id="ARBA00012438"/>
    </source>
</evidence>
<dbReference type="PROSITE" id="PS50113">
    <property type="entry name" value="PAC"/>
    <property type="match status" value="1"/>
</dbReference>
<feature type="domain" description="PAC" evidence="12">
    <location>
        <begin position="157"/>
        <end position="209"/>
    </location>
</feature>
<reference evidence="13" key="1">
    <citation type="submission" date="2020-09" db="EMBL/GenBank/DDBJ databases">
        <title>Iningainema tapete sp. nov. (Scytonemataceae, Cyanobacteria) from greenhouses in central Florida (USA) produces two types of nodularin with biosynthetic potential for microcystin-LR and anabaenopeptins.</title>
        <authorList>
            <person name="Berthold D.E."/>
            <person name="Lefler F.W."/>
            <person name="Huang I.-S."/>
            <person name="Abdulla H."/>
            <person name="Zimba P.V."/>
            <person name="Laughinghouse H.D. IV."/>
        </authorList>
    </citation>
    <scope>NUCLEOTIDE SEQUENCE</scope>
    <source>
        <strain evidence="13">BLCCT55</strain>
    </source>
</reference>
<keyword evidence="4 8" id="KW-0597">Phosphoprotein</keyword>
<dbReference type="AlphaFoldDB" id="A0A8J6XNQ3"/>
<dbReference type="PROSITE" id="PS50109">
    <property type="entry name" value="HIS_KIN"/>
    <property type="match status" value="1"/>
</dbReference>
<keyword evidence="5" id="KW-0808">Transferase</keyword>
<dbReference type="SMART" id="SM00448">
    <property type="entry name" value="REC"/>
    <property type="match status" value="1"/>
</dbReference>
<dbReference type="InterPro" id="IPR001789">
    <property type="entry name" value="Sig_transdc_resp-reg_receiver"/>
</dbReference>
<name>A0A8J6XNQ3_9CYAN</name>
<dbReference type="InterPro" id="IPR036097">
    <property type="entry name" value="HisK_dim/P_sf"/>
</dbReference>
<dbReference type="SUPFAM" id="SSF47384">
    <property type="entry name" value="Homodimeric domain of signal transducing histidine kinase"/>
    <property type="match status" value="1"/>
</dbReference>
<dbReference type="PANTHER" id="PTHR43547">
    <property type="entry name" value="TWO-COMPONENT HISTIDINE KINASE"/>
    <property type="match status" value="1"/>
</dbReference>
<dbReference type="Pfam" id="PF00072">
    <property type="entry name" value="Response_reg"/>
    <property type="match status" value="1"/>
</dbReference>
<dbReference type="Proteomes" id="UP000629098">
    <property type="component" value="Unassembled WGS sequence"/>
</dbReference>
<dbReference type="SMART" id="SM00387">
    <property type="entry name" value="HATPase_c"/>
    <property type="match status" value="1"/>
</dbReference>
<dbReference type="InterPro" id="IPR001610">
    <property type="entry name" value="PAC"/>
</dbReference>
<keyword evidence="5" id="KW-0418">Kinase</keyword>
<feature type="domain" description="Histidine kinase" evidence="10">
    <location>
        <begin position="227"/>
        <end position="445"/>
    </location>
</feature>
<evidence type="ECO:0000256" key="2">
    <source>
        <dbReference type="ARBA" id="ARBA00006402"/>
    </source>
</evidence>
<feature type="modified residue" description="4-aspartylphosphate" evidence="8">
    <location>
        <position position="518"/>
    </location>
</feature>
<evidence type="ECO:0000259" key="10">
    <source>
        <dbReference type="PROSITE" id="PS50109"/>
    </source>
</evidence>
<evidence type="ECO:0000259" key="11">
    <source>
        <dbReference type="PROSITE" id="PS50110"/>
    </source>
</evidence>
<keyword evidence="6" id="KW-0902">Two-component regulatory system</keyword>
<dbReference type="SMART" id="SM00388">
    <property type="entry name" value="HisKA"/>
    <property type="match status" value="1"/>
</dbReference>
<dbReference type="Pfam" id="PF13426">
    <property type="entry name" value="PAS_9"/>
    <property type="match status" value="1"/>
</dbReference>
<organism evidence="13 14">
    <name type="scientific">Iningainema tapete BLCC-T55</name>
    <dbReference type="NCBI Taxonomy" id="2748662"/>
    <lineage>
        <taxon>Bacteria</taxon>
        <taxon>Bacillati</taxon>
        <taxon>Cyanobacteriota</taxon>
        <taxon>Cyanophyceae</taxon>
        <taxon>Nostocales</taxon>
        <taxon>Scytonemataceae</taxon>
        <taxon>Iningainema tapete</taxon>
    </lineage>
</organism>
<dbReference type="InterPro" id="IPR000700">
    <property type="entry name" value="PAS-assoc_C"/>
</dbReference>
<evidence type="ECO:0000256" key="8">
    <source>
        <dbReference type="PROSITE-ProRule" id="PRU00169"/>
    </source>
</evidence>
<feature type="domain" description="Response regulatory" evidence="11">
    <location>
        <begin position="469"/>
        <end position="587"/>
    </location>
</feature>
<evidence type="ECO:0000256" key="7">
    <source>
        <dbReference type="ARBA" id="ARBA00074306"/>
    </source>
</evidence>
<comment type="similarity">
    <text evidence="2">In the N-terminal section; belongs to the phytochrome family.</text>
</comment>
<dbReference type="Gene3D" id="3.40.50.2300">
    <property type="match status" value="1"/>
</dbReference>
<dbReference type="EMBL" id="JACXAE010000126">
    <property type="protein sequence ID" value="MBD2778463.1"/>
    <property type="molecule type" value="Genomic_DNA"/>
</dbReference>
<dbReference type="PRINTS" id="PR00344">
    <property type="entry name" value="BCTRLSENSOR"/>
</dbReference>
<dbReference type="Pfam" id="PF02518">
    <property type="entry name" value="HATPase_c"/>
    <property type="match status" value="1"/>
</dbReference>
<dbReference type="PROSITE" id="PS50110">
    <property type="entry name" value="RESPONSE_REGULATORY"/>
    <property type="match status" value="1"/>
</dbReference>
<evidence type="ECO:0000256" key="5">
    <source>
        <dbReference type="ARBA" id="ARBA00022777"/>
    </source>
</evidence>
<dbReference type="InterPro" id="IPR003594">
    <property type="entry name" value="HATPase_dom"/>
</dbReference>
<dbReference type="CDD" id="cd17580">
    <property type="entry name" value="REC_2_DhkD-like"/>
    <property type="match status" value="1"/>
</dbReference>
<keyword evidence="14" id="KW-1185">Reference proteome</keyword>
<dbReference type="Gene3D" id="3.30.450.20">
    <property type="entry name" value="PAS domain"/>
    <property type="match status" value="1"/>
</dbReference>
<evidence type="ECO:0000256" key="4">
    <source>
        <dbReference type="ARBA" id="ARBA00022553"/>
    </source>
</evidence>
<accession>A0A8J6XNQ3</accession>